<dbReference type="WBParaSite" id="PSAMB.scaffold543size47678.g6693.t1">
    <property type="protein sequence ID" value="PSAMB.scaffold543size47678.g6693.t1"/>
    <property type="gene ID" value="PSAMB.scaffold543size47678.g6693"/>
</dbReference>
<protein>
    <submittedName>
        <fullName evidence="3">Uncharacterized protein</fullName>
    </submittedName>
</protein>
<name>A0A914WVS1_9BILA</name>
<accession>A0A914WVS1</accession>
<organism evidence="2 3">
    <name type="scientific">Plectus sambesii</name>
    <dbReference type="NCBI Taxonomy" id="2011161"/>
    <lineage>
        <taxon>Eukaryota</taxon>
        <taxon>Metazoa</taxon>
        <taxon>Ecdysozoa</taxon>
        <taxon>Nematoda</taxon>
        <taxon>Chromadorea</taxon>
        <taxon>Plectida</taxon>
        <taxon>Plectina</taxon>
        <taxon>Plectoidea</taxon>
        <taxon>Plectidae</taxon>
        <taxon>Plectus</taxon>
    </lineage>
</organism>
<sequence>MSAHINYRTLRIEAVLMQQSEGVRPRPRSRPAGTSTGRRLNRPRNERTIDWFCRKAFFAIVVRTITTYPSLLSRIDEQVCWCENWRFHVAPSLLAYYGIMAPVRPQSRSGGRFGLQGSVEDGVVRAIVSILDCA</sequence>
<evidence type="ECO:0000256" key="1">
    <source>
        <dbReference type="SAM" id="MobiDB-lite"/>
    </source>
</evidence>
<dbReference type="AlphaFoldDB" id="A0A914WVS1"/>
<dbReference type="Proteomes" id="UP000887566">
    <property type="component" value="Unplaced"/>
</dbReference>
<reference evidence="3" key="1">
    <citation type="submission" date="2022-11" db="UniProtKB">
        <authorList>
            <consortium name="WormBaseParasite"/>
        </authorList>
    </citation>
    <scope>IDENTIFICATION</scope>
</reference>
<proteinExistence type="predicted"/>
<evidence type="ECO:0000313" key="2">
    <source>
        <dbReference type="Proteomes" id="UP000887566"/>
    </source>
</evidence>
<feature type="region of interest" description="Disordered" evidence="1">
    <location>
        <begin position="20"/>
        <end position="41"/>
    </location>
</feature>
<evidence type="ECO:0000313" key="3">
    <source>
        <dbReference type="WBParaSite" id="PSAMB.scaffold543size47678.g6693.t1"/>
    </source>
</evidence>
<keyword evidence="2" id="KW-1185">Reference proteome</keyword>